<reference evidence="1 2" key="1">
    <citation type="submission" date="2019-02" db="EMBL/GenBank/DDBJ databases">
        <title>Deep-cultivation of Planctomycetes and their phenomic and genomic characterization uncovers novel biology.</title>
        <authorList>
            <person name="Wiegand S."/>
            <person name="Jogler M."/>
            <person name="Boedeker C."/>
            <person name="Pinto D."/>
            <person name="Vollmers J."/>
            <person name="Rivas-Marin E."/>
            <person name="Kohn T."/>
            <person name="Peeters S.H."/>
            <person name="Heuer A."/>
            <person name="Rast P."/>
            <person name="Oberbeckmann S."/>
            <person name="Bunk B."/>
            <person name="Jeske O."/>
            <person name="Meyerdierks A."/>
            <person name="Storesund J.E."/>
            <person name="Kallscheuer N."/>
            <person name="Luecker S."/>
            <person name="Lage O.M."/>
            <person name="Pohl T."/>
            <person name="Merkel B.J."/>
            <person name="Hornburger P."/>
            <person name="Mueller R.-W."/>
            <person name="Bruemmer F."/>
            <person name="Labrenz M."/>
            <person name="Spormann A.M."/>
            <person name="Op Den Camp H."/>
            <person name="Overmann J."/>
            <person name="Amann R."/>
            <person name="Jetten M.S.M."/>
            <person name="Mascher T."/>
            <person name="Medema M.H."/>
            <person name="Devos D.P."/>
            <person name="Kaster A.-K."/>
            <person name="Ovreas L."/>
            <person name="Rohde M."/>
            <person name="Galperin M.Y."/>
            <person name="Jogler C."/>
        </authorList>
    </citation>
    <scope>NUCLEOTIDE SEQUENCE [LARGE SCALE GENOMIC DNA]</scope>
    <source>
        <strain evidence="1 2">CA54</strain>
    </source>
</reference>
<organism evidence="1 2">
    <name type="scientific">Symmachiella macrocystis</name>
    <dbReference type="NCBI Taxonomy" id="2527985"/>
    <lineage>
        <taxon>Bacteria</taxon>
        <taxon>Pseudomonadati</taxon>
        <taxon>Planctomycetota</taxon>
        <taxon>Planctomycetia</taxon>
        <taxon>Planctomycetales</taxon>
        <taxon>Planctomycetaceae</taxon>
        <taxon>Symmachiella</taxon>
    </lineage>
</organism>
<name>A0A5C6B1Y1_9PLAN</name>
<evidence type="ECO:0000313" key="2">
    <source>
        <dbReference type="Proteomes" id="UP000320735"/>
    </source>
</evidence>
<proteinExistence type="predicted"/>
<evidence type="ECO:0000313" key="1">
    <source>
        <dbReference type="EMBL" id="TWU05246.1"/>
    </source>
</evidence>
<keyword evidence="2" id="KW-1185">Reference proteome</keyword>
<dbReference type="EMBL" id="SJPP01000004">
    <property type="protein sequence ID" value="TWU05246.1"/>
    <property type="molecule type" value="Genomic_DNA"/>
</dbReference>
<gene>
    <name evidence="1" type="ORF">CA54_59340</name>
</gene>
<accession>A0A5C6B1Y1</accession>
<dbReference type="AlphaFoldDB" id="A0A5C6B1Y1"/>
<sequence>MADDIFVSITSTYAAKDGLKKADGNAQVSIYTDGFKGTVDFTFYGEATPPDLDPTVSPAKTSVYLDEDDDQDHPQTFGVSVDGDAGDVTVTVEAQAFGGGPSDSAATTITLA</sequence>
<dbReference type="Proteomes" id="UP000320735">
    <property type="component" value="Unassembled WGS sequence"/>
</dbReference>
<comment type="caution">
    <text evidence="1">The sequence shown here is derived from an EMBL/GenBank/DDBJ whole genome shotgun (WGS) entry which is preliminary data.</text>
</comment>
<protein>
    <submittedName>
        <fullName evidence="1">Uncharacterized protein</fullName>
    </submittedName>
</protein>